<name>A0AAV9HRN0_9PEZI</name>
<dbReference type="PANTHER" id="PTHR33099">
    <property type="entry name" value="FE2OG DIOXYGENASE DOMAIN-CONTAINING PROTEIN"/>
    <property type="match status" value="1"/>
</dbReference>
<evidence type="ECO:0000313" key="3">
    <source>
        <dbReference type="Proteomes" id="UP001321749"/>
    </source>
</evidence>
<gene>
    <name evidence="2" type="ORF">QBC42DRAFT_337508</name>
</gene>
<dbReference type="Gene3D" id="2.60.120.620">
    <property type="entry name" value="q2cbj1_9rhob like domain"/>
    <property type="match status" value="1"/>
</dbReference>
<sequence length="936" mass="105691">MASNAQFVLRRGLKKDILDGLDSIDNPGTFASSRPIAKLPSMRLVVDGIGEIKTPLGEEQAREMIAKSRQAPYGKGSETIVDTSVRNTWEMDASEFSFQDPKWSEFVESLCRTVAEDLGIHTPIRAELYKMLIYEKGAMFKAHTDTEKIPGMFGTLVICLPSAHEGGDVVAKHLGETKTFKTSIHQQSTVCWYSDVSHEVLPVTSGYRWVLTYNLAIDHDHERPSAGVQLQAVQPLRQHLNRWLNTRQESGMKYIYHLLDHIYTEAQLSLNALKGEDLARTVMGPCEPNSDDERYDRWGNRYTGFESESEGDEEEAKRFHYIDFIFDSSLQVRRLVDLQGRHVLDSRLPLETNDLLDEQGFDGMDPDEESYQGFMGNSGPDATHFYRTAALVLVPRDSLSEYFSSCSYSSGVISYFTRFCEERSDYAEAAFDTVQKLCGSVWNDQPKTYDLGSYGAASKPQISGDTYQEILKAAINLGRFSFFEEGAGKHDGCLPPEFFPWLRRWLCDGDVDERFRLIEKGLNLAVQPYKFLAHRARVVIALLGEPPVAPNTPDILVQWGRATLRELVESLKSWTATGILSLGGKDGSLLVVLSRYFEDPMHFIKDSVVPILDAKRHPASFTLDFMARLKSDATKGLLPAEEVNQLYYTLAKSFIERAPIGTARSKEGVVLAETKRPRYFGYTPTTYDDKTHTDAQIRTALNPESLITFFSSLLPHQELLTSLVTKLITSANKIPHFADFHHLWLPFLRILIPILQTNKIPLTTLPYQTLYHTFLLEYLKTYVQKNPTTSTSLVRPTVSCPCGDCWSLNRFLSSPEQRVGRFSMGKGRRQHLHQQLDGAMIDCRHITERSGNPQTLVVTKTFTRAKQRLDAWKSRREMALKEMAKFPREELMLLLEDVGEVVVLHAGSTAPVAGVKRKIAGANVEGVEFIDLTDDE</sequence>
<protein>
    <recommendedName>
        <fullName evidence="1">Prolyl 4-hydroxylase alpha subunit Fe(2+) 2OG dioxygenase domain-containing protein</fullName>
    </recommendedName>
</protein>
<comment type="caution">
    <text evidence="2">The sequence shown here is derived from an EMBL/GenBank/DDBJ whole genome shotgun (WGS) entry which is preliminary data.</text>
</comment>
<evidence type="ECO:0000259" key="1">
    <source>
        <dbReference type="Pfam" id="PF13640"/>
    </source>
</evidence>
<dbReference type="InterPro" id="IPR044862">
    <property type="entry name" value="Pro_4_hyd_alph_FE2OG_OXY"/>
</dbReference>
<accession>A0AAV9HRN0</accession>
<dbReference type="Proteomes" id="UP001321749">
    <property type="component" value="Unassembled WGS sequence"/>
</dbReference>
<reference evidence="2" key="2">
    <citation type="submission" date="2023-06" db="EMBL/GenBank/DDBJ databases">
        <authorList>
            <consortium name="Lawrence Berkeley National Laboratory"/>
            <person name="Mondo S.J."/>
            <person name="Hensen N."/>
            <person name="Bonometti L."/>
            <person name="Westerberg I."/>
            <person name="Brannstrom I.O."/>
            <person name="Guillou S."/>
            <person name="Cros-Aarteil S."/>
            <person name="Calhoun S."/>
            <person name="Haridas S."/>
            <person name="Kuo A."/>
            <person name="Pangilinan J."/>
            <person name="Riley R."/>
            <person name="Labutti K."/>
            <person name="Andreopoulos B."/>
            <person name="Lipzen A."/>
            <person name="Chen C."/>
            <person name="Yanf M."/>
            <person name="Daum C."/>
            <person name="Ng V."/>
            <person name="Clum A."/>
            <person name="Steindorff A."/>
            <person name="Ohm R."/>
            <person name="Martin F."/>
            <person name="Silar P."/>
            <person name="Natvig D."/>
            <person name="Lalanne C."/>
            <person name="Gautier V."/>
            <person name="Ament-Velasquez S.L."/>
            <person name="Kruys A."/>
            <person name="Hutchinson M.I."/>
            <person name="Powell A.J."/>
            <person name="Barry K."/>
            <person name="Miller A.N."/>
            <person name="Grigoriev I.V."/>
            <person name="Debuchy R."/>
            <person name="Gladieux P."/>
            <person name="Thoren M.H."/>
            <person name="Johannesson H."/>
        </authorList>
    </citation>
    <scope>NUCLEOTIDE SEQUENCE</scope>
    <source>
        <strain evidence="2">PSN324</strain>
    </source>
</reference>
<dbReference type="PANTHER" id="PTHR33099:SF7">
    <property type="entry name" value="MYND-TYPE DOMAIN-CONTAINING PROTEIN"/>
    <property type="match status" value="1"/>
</dbReference>
<dbReference type="AlphaFoldDB" id="A0AAV9HRN0"/>
<organism evidence="2 3">
    <name type="scientific">Cladorrhinum samala</name>
    <dbReference type="NCBI Taxonomy" id="585594"/>
    <lineage>
        <taxon>Eukaryota</taxon>
        <taxon>Fungi</taxon>
        <taxon>Dikarya</taxon>
        <taxon>Ascomycota</taxon>
        <taxon>Pezizomycotina</taxon>
        <taxon>Sordariomycetes</taxon>
        <taxon>Sordariomycetidae</taxon>
        <taxon>Sordariales</taxon>
        <taxon>Podosporaceae</taxon>
        <taxon>Cladorrhinum</taxon>
    </lineage>
</organism>
<dbReference type="EMBL" id="MU864958">
    <property type="protein sequence ID" value="KAK4463495.1"/>
    <property type="molecule type" value="Genomic_DNA"/>
</dbReference>
<keyword evidence="3" id="KW-1185">Reference proteome</keyword>
<proteinExistence type="predicted"/>
<feature type="domain" description="Prolyl 4-hydroxylase alpha subunit Fe(2+) 2OG dioxygenase" evidence="1">
    <location>
        <begin position="131"/>
        <end position="214"/>
    </location>
</feature>
<evidence type="ECO:0000313" key="2">
    <source>
        <dbReference type="EMBL" id="KAK4463495.1"/>
    </source>
</evidence>
<reference evidence="2" key="1">
    <citation type="journal article" date="2023" name="Mol. Phylogenet. Evol.">
        <title>Genome-scale phylogeny and comparative genomics of the fungal order Sordariales.</title>
        <authorList>
            <person name="Hensen N."/>
            <person name="Bonometti L."/>
            <person name="Westerberg I."/>
            <person name="Brannstrom I.O."/>
            <person name="Guillou S."/>
            <person name="Cros-Aarteil S."/>
            <person name="Calhoun S."/>
            <person name="Haridas S."/>
            <person name="Kuo A."/>
            <person name="Mondo S."/>
            <person name="Pangilinan J."/>
            <person name="Riley R."/>
            <person name="LaButti K."/>
            <person name="Andreopoulos B."/>
            <person name="Lipzen A."/>
            <person name="Chen C."/>
            <person name="Yan M."/>
            <person name="Daum C."/>
            <person name="Ng V."/>
            <person name="Clum A."/>
            <person name="Steindorff A."/>
            <person name="Ohm R.A."/>
            <person name="Martin F."/>
            <person name="Silar P."/>
            <person name="Natvig D.O."/>
            <person name="Lalanne C."/>
            <person name="Gautier V."/>
            <person name="Ament-Velasquez S.L."/>
            <person name="Kruys A."/>
            <person name="Hutchinson M.I."/>
            <person name="Powell A.J."/>
            <person name="Barry K."/>
            <person name="Miller A.N."/>
            <person name="Grigoriev I.V."/>
            <person name="Debuchy R."/>
            <person name="Gladieux P."/>
            <person name="Hiltunen Thoren M."/>
            <person name="Johannesson H."/>
        </authorList>
    </citation>
    <scope>NUCLEOTIDE SEQUENCE</scope>
    <source>
        <strain evidence="2">PSN324</strain>
    </source>
</reference>
<dbReference type="Pfam" id="PF13640">
    <property type="entry name" value="2OG-FeII_Oxy_3"/>
    <property type="match status" value="1"/>
</dbReference>